<evidence type="ECO:0000259" key="3">
    <source>
        <dbReference type="Pfam" id="PF00174"/>
    </source>
</evidence>
<feature type="transmembrane region" description="Helical" evidence="2">
    <location>
        <begin position="12"/>
        <end position="32"/>
    </location>
</feature>
<keyword evidence="6" id="KW-1185">Reference proteome</keyword>
<organism evidence="5 6">
    <name type="scientific">Halomarina oriensis</name>
    <dbReference type="NCBI Taxonomy" id="671145"/>
    <lineage>
        <taxon>Archaea</taxon>
        <taxon>Methanobacteriati</taxon>
        <taxon>Methanobacteriota</taxon>
        <taxon>Stenosarchaea group</taxon>
        <taxon>Halobacteria</taxon>
        <taxon>Halobacteriales</taxon>
        <taxon>Natronomonadaceae</taxon>
        <taxon>Halomarina</taxon>
    </lineage>
</organism>
<dbReference type="InterPro" id="IPR036374">
    <property type="entry name" value="OxRdtase_Mopterin-bd_sf"/>
</dbReference>
<keyword evidence="2" id="KW-0812">Transmembrane</keyword>
<comment type="caution">
    <text evidence="5">The sequence shown here is derived from an EMBL/GenBank/DDBJ whole genome shotgun (WGS) entry which is preliminary data.</text>
</comment>
<dbReference type="PANTHER" id="PTHR19372:SF7">
    <property type="entry name" value="SULFITE OXIDASE, MITOCHONDRIAL"/>
    <property type="match status" value="1"/>
</dbReference>
<feature type="transmembrane region" description="Helical" evidence="2">
    <location>
        <begin position="73"/>
        <end position="94"/>
    </location>
</feature>
<feature type="domain" description="Moybdenum cofactor oxidoreductase dimerisation" evidence="4">
    <location>
        <begin position="397"/>
        <end position="482"/>
    </location>
</feature>
<evidence type="ECO:0000256" key="2">
    <source>
        <dbReference type="SAM" id="Phobius"/>
    </source>
</evidence>
<dbReference type="InterPro" id="IPR005066">
    <property type="entry name" value="MoCF_OxRdtse_dimer"/>
</dbReference>
<reference evidence="5 6" key="1">
    <citation type="submission" date="2019-12" db="EMBL/GenBank/DDBJ databases">
        <title>Halocatena pleomorpha gen. nov. sp. nov., an extremely halophilic archaeon of family Halobacteriaceae isolated from saltpan soil.</title>
        <authorList>
            <person name="Pal Y."/>
            <person name="Verma A."/>
            <person name="Krishnamurthi S."/>
            <person name="Kumar P."/>
        </authorList>
    </citation>
    <scope>NUCLEOTIDE SEQUENCE [LARGE SCALE GENOMIC DNA]</scope>
    <source>
        <strain evidence="5 6">JCM 16495</strain>
    </source>
</reference>
<dbReference type="InterPro" id="IPR000572">
    <property type="entry name" value="OxRdtase_Mopterin-bd_dom"/>
</dbReference>
<dbReference type="Proteomes" id="UP000451471">
    <property type="component" value="Unassembled WGS sequence"/>
</dbReference>
<dbReference type="EMBL" id="WSZK01000015">
    <property type="protein sequence ID" value="MWG34192.1"/>
    <property type="molecule type" value="Genomic_DNA"/>
</dbReference>
<accession>A0A6B0GH34</accession>
<keyword evidence="2" id="KW-1133">Transmembrane helix</keyword>
<evidence type="ECO:0000256" key="1">
    <source>
        <dbReference type="SAM" id="MobiDB-lite"/>
    </source>
</evidence>
<dbReference type="OrthoDB" id="9576at2157"/>
<feature type="domain" description="Oxidoreductase molybdopterin-binding" evidence="3">
    <location>
        <begin position="232"/>
        <end position="377"/>
    </location>
</feature>
<keyword evidence="2" id="KW-0472">Membrane</keyword>
<dbReference type="Pfam" id="PF03404">
    <property type="entry name" value="Mo-co_dimer"/>
    <property type="match status" value="1"/>
</dbReference>
<dbReference type="GO" id="GO:0043546">
    <property type="term" value="F:molybdopterin cofactor binding"/>
    <property type="evidence" value="ECO:0007669"/>
    <property type="project" value="TreeGrafter"/>
</dbReference>
<dbReference type="GO" id="GO:0030151">
    <property type="term" value="F:molybdenum ion binding"/>
    <property type="evidence" value="ECO:0007669"/>
    <property type="project" value="InterPro"/>
</dbReference>
<name>A0A6B0GH34_9EURY</name>
<dbReference type="GO" id="GO:0006790">
    <property type="term" value="P:sulfur compound metabolic process"/>
    <property type="evidence" value="ECO:0007669"/>
    <property type="project" value="TreeGrafter"/>
</dbReference>
<evidence type="ECO:0000313" key="5">
    <source>
        <dbReference type="EMBL" id="MWG34192.1"/>
    </source>
</evidence>
<dbReference type="GO" id="GO:0020037">
    <property type="term" value="F:heme binding"/>
    <property type="evidence" value="ECO:0007669"/>
    <property type="project" value="TreeGrafter"/>
</dbReference>
<sequence>MSAYEARVRATLPAVGVALAAGVAGVAGSYAVTGATPGYVVAPVEGALSRAMPGEVVTFAITTFGSLGQQLNLLAATLLVVGAIAAVAFGGVVVGRRAPPLVGALAAGLVVGVAAALVTGTPLAGVGTGLPVAVAVAAVDLFGRRTTDTTVDPDRRSALGALAAAFAFGALGLNVGNRLGSASDDAGPTVQVGSADTASLLDQARQRSLGVDGLEPLVSDAFYQVDINAVDPDLDAEQWSMRVTGAVENDLEIDYDDLTARESTPEFVTLRCVGEPLNGTQMDTALWEVVPVAPLLDEAGVGEENCCVMARAADGFYEEFPLSALRNARIAYAMNGETLPRGHGAPARLLVPGHWGEINVKWLTELELLEEEATGYWEERGWHGTGPVNTVAKLHVLNRNEGTVEVAGHAYAGTRGISRVEVSTDGGETWTDADLSDPLSGADGEPAEDAWRQWAYEYDAPDAEHEVVVRAYDGDGRMQPREEADAFPSGASGWVSRTVSP</sequence>
<dbReference type="GO" id="GO:0008482">
    <property type="term" value="F:sulfite oxidase activity"/>
    <property type="evidence" value="ECO:0007669"/>
    <property type="project" value="TreeGrafter"/>
</dbReference>
<dbReference type="AlphaFoldDB" id="A0A6B0GH34"/>
<dbReference type="SUPFAM" id="SSF81296">
    <property type="entry name" value="E set domains"/>
    <property type="match status" value="1"/>
</dbReference>
<feature type="region of interest" description="Disordered" evidence="1">
    <location>
        <begin position="476"/>
        <end position="501"/>
    </location>
</feature>
<dbReference type="Gene3D" id="3.90.420.10">
    <property type="entry name" value="Oxidoreductase, molybdopterin-binding domain"/>
    <property type="match status" value="1"/>
</dbReference>
<dbReference type="RefSeq" id="WP_158203907.1">
    <property type="nucleotide sequence ID" value="NZ_WSZK01000015.1"/>
</dbReference>
<feature type="region of interest" description="Disordered" evidence="1">
    <location>
        <begin position="426"/>
        <end position="446"/>
    </location>
</feature>
<evidence type="ECO:0000259" key="4">
    <source>
        <dbReference type="Pfam" id="PF03404"/>
    </source>
</evidence>
<protein>
    <submittedName>
        <fullName evidence="5">Molybdopterin-dependent oxidoreductase</fullName>
    </submittedName>
</protein>
<dbReference type="Gene3D" id="2.60.40.650">
    <property type="match status" value="1"/>
</dbReference>
<dbReference type="Pfam" id="PF00174">
    <property type="entry name" value="Oxidored_molyb"/>
    <property type="match status" value="1"/>
</dbReference>
<dbReference type="SUPFAM" id="SSF56524">
    <property type="entry name" value="Oxidoreductase molybdopterin-binding domain"/>
    <property type="match status" value="1"/>
</dbReference>
<proteinExistence type="predicted"/>
<evidence type="ECO:0000313" key="6">
    <source>
        <dbReference type="Proteomes" id="UP000451471"/>
    </source>
</evidence>
<dbReference type="InterPro" id="IPR014756">
    <property type="entry name" value="Ig_E-set"/>
</dbReference>
<gene>
    <name evidence="5" type="ORF">GQS65_06755</name>
</gene>
<dbReference type="PANTHER" id="PTHR19372">
    <property type="entry name" value="SULFITE REDUCTASE"/>
    <property type="match status" value="1"/>
</dbReference>
<feature type="transmembrane region" description="Helical" evidence="2">
    <location>
        <begin position="101"/>
        <end position="118"/>
    </location>
</feature>